<dbReference type="Proteomes" id="UP000823964">
    <property type="component" value="Unassembled WGS sequence"/>
</dbReference>
<feature type="transmembrane region" description="Helical" evidence="2">
    <location>
        <begin position="86"/>
        <end position="107"/>
    </location>
</feature>
<protein>
    <submittedName>
        <fullName evidence="3">Uncharacterized protein</fullName>
    </submittedName>
</protein>
<feature type="region of interest" description="Disordered" evidence="1">
    <location>
        <begin position="444"/>
        <end position="478"/>
    </location>
</feature>
<reference evidence="3" key="2">
    <citation type="submission" date="2021-04" db="EMBL/GenBank/DDBJ databases">
        <authorList>
            <person name="Gilroy R."/>
        </authorList>
    </citation>
    <scope>NUCLEOTIDE SEQUENCE</scope>
    <source>
        <strain evidence="3">14975</strain>
    </source>
</reference>
<keyword evidence="2" id="KW-0812">Transmembrane</keyword>
<proteinExistence type="predicted"/>
<reference evidence="3" key="1">
    <citation type="journal article" date="2021" name="PeerJ">
        <title>Extensive microbial diversity within the chicken gut microbiome revealed by metagenomics and culture.</title>
        <authorList>
            <person name="Gilroy R."/>
            <person name="Ravi A."/>
            <person name="Getino M."/>
            <person name="Pursley I."/>
            <person name="Horton D.L."/>
            <person name="Alikhan N.F."/>
            <person name="Baker D."/>
            <person name="Gharbi K."/>
            <person name="Hall N."/>
            <person name="Watson M."/>
            <person name="Adriaenssens E.M."/>
            <person name="Foster-Nyarko E."/>
            <person name="Jarju S."/>
            <person name="Secka A."/>
            <person name="Antonio M."/>
            <person name="Oren A."/>
            <person name="Chaudhuri R.R."/>
            <person name="La Ragione R."/>
            <person name="Hildebrand F."/>
            <person name="Pallen M.J."/>
        </authorList>
    </citation>
    <scope>NUCLEOTIDE SEQUENCE</scope>
    <source>
        <strain evidence="3">14975</strain>
    </source>
</reference>
<evidence type="ECO:0000256" key="1">
    <source>
        <dbReference type="SAM" id="MobiDB-lite"/>
    </source>
</evidence>
<feature type="region of interest" description="Disordered" evidence="1">
    <location>
        <begin position="503"/>
        <end position="623"/>
    </location>
</feature>
<keyword evidence="2" id="KW-1133">Transmembrane helix</keyword>
<evidence type="ECO:0000256" key="2">
    <source>
        <dbReference type="SAM" id="Phobius"/>
    </source>
</evidence>
<keyword evidence="2" id="KW-0472">Membrane</keyword>
<name>A0A9D1VAP4_9BACT</name>
<accession>A0A9D1VAP4</accession>
<feature type="transmembrane region" description="Helical" evidence="2">
    <location>
        <begin position="16"/>
        <end position="36"/>
    </location>
</feature>
<evidence type="ECO:0000313" key="3">
    <source>
        <dbReference type="EMBL" id="HIX19646.1"/>
    </source>
</evidence>
<feature type="compositionally biased region" description="Low complexity" evidence="1">
    <location>
        <begin position="533"/>
        <end position="617"/>
    </location>
</feature>
<dbReference type="EMBL" id="DXFQ01000056">
    <property type="protein sequence ID" value="HIX19646.1"/>
    <property type="molecule type" value="Genomic_DNA"/>
</dbReference>
<evidence type="ECO:0000313" key="4">
    <source>
        <dbReference type="Proteomes" id="UP000823964"/>
    </source>
</evidence>
<feature type="transmembrane region" description="Helical" evidence="2">
    <location>
        <begin position="48"/>
        <end position="74"/>
    </location>
</feature>
<gene>
    <name evidence="3" type="ORF">H9862_03475</name>
</gene>
<dbReference type="AlphaFoldDB" id="A0A9D1VAP4"/>
<comment type="caution">
    <text evidence="3">The sequence shown here is derived from an EMBL/GenBank/DDBJ whole genome shotgun (WGS) entry which is preliminary data.</text>
</comment>
<sequence length="623" mass="67537">MIDRSKLSRLLGASRYLHAVFALIFLLSSALLLWQPKLAWLPEWAADAALPGMIVTCCFLGSVILAAAVMLYYLVTLRYTPSLIHLLYWLASWGIAAGLWVTIALVADTPPLPLPRDTNPIQNNDILYNAGDRLRGPSSLCLHIGDADVQTSTVALTPNLSRLEQEHTDLLEQYLSRAPRWSHTPRTQAFHTEPGHMMVCLPTRNNTLRVVHANFCSLENGSELPEGYIVVKPGDRMPSPAASGESMPDIAIDLGGRHYLQLAARGMQNAEECKQALNAALQAIDASMQELAEKPDEATIEAMCNGQRSIAGSTPELRVSEPLTQVGVYQAEIYCNTREPGLLTLVISDLSNNEMLRIFNCEARFSDEKDILFRHDIPGDALLPEPLRKTGKQQHANLPLFIIKKGEAHNFFGVSFEVWFRPSDKDHPKQLILRRCYRVQPFPTAPAATGISEPPSRNPGSDNPGSDNPGDREAASQHEQPGAIFFPSSDECSTQIKEVIRQWRQARQHAQDKPEEAPADTAQPADKPEAAPKPEAVAQPEAAPEPKSTAQPEATAQPAAAAQPEAAPEPKATAQPAAAPEPAAATPRPEAEAQPAATPERETAAQPAAAAQAEAAPVSASEA</sequence>
<organism evidence="3 4">
    <name type="scientific">Candidatus Akkermansia intestinigallinarum</name>
    <dbReference type="NCBI Taxonomy" id="2838431"/>
    <lineage>
        <taxon>Bacteria</taxon>
        <taxon>Pseudomonadati</taxon>
        <taxon>Verrucomicrobiota</taxon>
        <taxon>Verrucomicrobiia</taxon>
        <taxon>Verrucomicrobiales</taxon>
        <taxon>Akkermansiaceae</taxon>
        <taxon>Akkermansia</taxon>
    </lineage>
</organism>